<proteinExistence type="inferred from homology"/>
<name>A0A2G8RSC5_9APHY</name>
<comment type="subcellular location">
    <subcellularLocation>
        <location evidence="1">Membrane</location>
        <topology evidence="1">Multi-pass membrane protein</topology>
    </subcellularLocation>
</comment>
<feature type="transmembrane region" description="Helical" evidence="8">
    <location>
        <begin position="134"/>
        <end position="152"/>
    </location>
</feature>
<evidence type="ECO:0000313" key="10">
    <source>
        <dbReference type="Proteomes" id="UP000230002"/>
    </source>
</evidence>
<feature type="transmembrane region" description="Helical" evidence="8">
    <location>
        <begin position="482"/>
        <end position="503"/>
    </location>
</feature>
<feature type="transmembrane region" description="Helical" evidence="8">
    <location>
        <begin position="196"/>
        <end position="215"/>
    </location>
</feature>
<protein>
    <submittedName>
        <fullName evidence="9">MFS general substrate transporter</fullName>
    </submittedName>
</protein>
<feature type="transmembrane region" description="Helical" evidence="8">
    <location>
        <begin position="227"/>
        <end position="247"/>
    </location>
</feature>
<evidence type="ECO:0000256" key="5">
    <source>
        <dbReference type="ARBA" id="ARBA00023136"/>
    </source>
</evidence>
<dbReference type="InterPro" id="IPR011701">
    <property type="entry name" value="MFS"/>
</dbReference>
<dbReference type="FunFam" id="1.20.1250.20:FF:000064">
    <property type="entry name" value="MFS allantoate transporter"/>
    <property type="match status" value="1"/>
</dbReference>
<evidence type="ECO:0000256" key="8">
    <source>
        <dbReference type="SAM" id="Phobius"/>
    </source>
</evidence>
<feature type="transmembrane region" description="Helical" evidence="8">
    <location>
        <begin position="104"/>
        <end position="122"/>
    </location>
</feature>
<dbReference type="Pfam" id="PF07690">
    <property type="entry name" value="MFS_1"/>
    <property type="match status" value="1"/>
</dbReference>
<evidence type="ECO:0000313" key="9">
    <source>
        <dbReference type="EMBL" id="PIL24404.1"/>
    </source>
</evidence>
<accession>A0A2G8RSC5</accession>
<dbReference type="Proteomes" id="UP000230002">
    <property type="component" value="Unassembled WGS sequence"/>
</dbReference>
<comment type="similarity">
    <text evidence="6">Belongs to the major facilitator superfamily. Allantoate permease family.</text>
</comment>
<dbReference type="PANTHER" id="PTHR43791">
    <property type="entry name" value="PERMEASE-RELATED"/>
    <property type="match status" value="1"/>
</dbReference>
<feature type="transmembrane region" description="Helical" evidence="8">
    <location>
        <begin position="359"/>
        <end position="376"/>
    </location>
</feature>
<dbReference type="EMBL" id="AYKW01000067">
    <property type="protein sequence ID" value="PIL24404.1"/>
    <property type="molecule type" value="Genomic_DNA"/>
</dbReference>
<evidence type="ECO:0000256" key="1">
    <source>
        <dbReference type="ARBA" id="ARBA00004141"/>
    </source>
</evidence>
<dbReference type="STRING" id="1077348.A0A2G8RSC5"/>
<evidence type="ECO:0000256" key="7">
    <source>
        <dbReference type="SAM" id="MobiDB-lite"/>
    </source>
</evidence>
<dbReference type="SUPFAM" id="SSF103473">
    <property type="entry name" value="MFS general substrate transporter"/>
    <property type="match status" value="1"/>
</dbReference>
<keyword evidence="3 8" id="KW-0812">Transmembrane</keyword>
<keyword evidence="4 8" id="KW-1133">Transmembrane helix</keyword>
<feature type="transmembrane region" description="Helical" evidence="8">
    <location>
        <begin position="444"/>
        <end position="462"/>
    </location>
</feature>
<feature type="transmembrane region" description="Helical" evidence="8">
    <location>
        <begin position="420"/>
        <end position="439"/>
    </location>
</feature>
<gene>
    <name evidence="9" type="ORF">GSI_14158</name>
</gene>
<dbReference type="PANTHER" id="PTHR43791:SF63">
    <property type="entry name" value="HIGH AFFINITY CYSTEINE TRANSPORTER"/>
    <property type="match status" value="1"/>
</dbReference>
<feature type="transmembrane region" description="Helical" evidence="8">
    <location>
        <begin position="331"/>
        <end position="353"/>
    </location>
</feature>
<evidence type="ECO:0000256" key="6">
    <source>
        <dbReference type="ARBA" id="ARBA00037968"/>
    </source>
</evidence>
<keyword evidence="5 8" id="KW-0472">Membrane</keyword>
<evidence type="ECO:0000256" key="3">
    <source>
        <dbReference type="ARBA" id="ARBA00022692"/>
    </source>
</evidence>
<sequence length="557" mass="62482">MDSENSSVEKRSGSADLTDVQGPEKRHLDVDTTNVDVAAGLTAGKDFVLDPAEAARVRRKIDWHLMPLMCILYMMQFADKTTLGQSAVLGLLNGPHHYINQAQFNWLGTIFYLFFLVFEWPQNLALQYLPVGKWMSFNIFVWAVALVCHAAAKTFGEFFACRAFLGICEGAITPGFMIVTSMFYTRQEQTQRVGYWFLMNGAAIILLGLVAYGTLHIHNDILEAWQWLMIITGIITLVVSVVFWFFFPDSPATAWFLTPEERVIAVERIKVNQAGVENKHFKVDQFVECLKDPKTWLFFLFAAISNVTNSLSNQRQIIVKGFGFNSLQTTLLGCVDGVVEIIVIFCTVMSATYWKNGRAYSGFLAYCVAILGSILVNTLPSENRVGLLFSYWIAITSIAPFVVMLAWVGSTTAGHTKRLFASPVLARGPVLNLLFSCLLPGLDWAGLGLTTNAIVMIGYAVGNAAGPQYWEAKYQPRNHVPWLILSVCWAVSALILLAIRFVLAYENARREREPHDSTYDAVYIKETQADGTVVEKKVDRAFLDLTDIQNREFRYVL</sequence>
<dbReference type="GO" id="GO:0016020">
    <property type="term" value="C:membrane"/>
    <property type="evidence" value="ECO:0007669"/>
    <property type="project" value="UniProtKB-SubCell"/>
</dbReference>
<feature type="transmembrane region" description="Helical" evidence="8">
    <location>
        <begin position="295"/>
        <end position="311"/>
    </location>
</feature>
<feature type="region of interest" description="Disordered" evidence="7">
    <location>
        <begin position="1"/>
        <end position="23"/>
    </location>
</feature>
<feature type="transmembrane region" description="Helical" evidence="8">
    <location>
        <begin position="164"/>
        <end position="184"/>
    </location>
</feature>
<comment type="caution">
    <text evidence="9">The sequence shown here is derived from an EMBL/GenBank/DDBJ whole genome shotgun (WGS) entry which is preliminary data.</text>
</comment>
<dbReference type="GO" id="GO:0022857">
    <property type="term" value="F:transmembrane transporter activity"/>
    <property type="evidence" value="ECO:0007669"/>
    <property type="project" value="InterPro"/>
</dbReference>
<organism evidence="9 10">
    <name type="scientific">Ganoderma sinense ZZ0214-1</name>
    <dbReference type="NCBI Taxonomy" id="1077348"/>
    <lineage>
        <taxon>Eukaryota</taxon>
        <taxon>Fungi</taxon>
        <taxon>Dikarya</taxon>
        <taxon>Basidiomycota</taxon>
        <taxon>Agaricomycotina</taxon>
        <taxon>Agaricomycetes</taxon>
        <taxon>Polyporales</taxon>
        <taxon>Polyporaceae</taxon>
        <taxon>Ganoderma</taxon>
    </lineage>
</organism>
<dbReference type="AlphaFoldDB" id="A0A2G8RSC5"/>
<evidence type="ECO:0000256" key="2">
    <source>
        <dbReference type="ARBA" id="ARBA00022448"/>
    </source>
</evidence>
<dbReference type="InterPro" id="IPR036259">
    <property type="entry name" value="MFS_trans_sf"/>
</dbReference>
<dbReference type="Gene3D" id="1.20.1250.20">
    <property type="entry name" value="MFS general substrate transporter like domains"/>
    <property type="match status" value="1"/>
</dbReference>
<evidence type="ECO:0000256" key="4">
    <source>
        <dbReference type="ARBA" id="ARBA00022989"/>
    </source>
</evidence>
<dbReference type="OrthoDB" id="6730379at2759"/>
<keyword evidence="10" id="KW-1185">Reference proteome</keyword>
<reference evidence="9 10" key="1">
    <citation type="journal article" date="2015" name="Sci. Rep.">
        <title>Chromosome-level genome map provides insights into diverse defense mechanisms in the medicinal fungus Ganoderma sinense.</title>
        <authorList>
            <person name="Zhu Y."/>
            <person name="Xu J."/>
            <person name="Sun C."/>
            <person name="Zhou S."/>
            <person name="Xu H."/>
            <person name="Nelson D.R."/>
            <person name="Qian J."/>
            <person name="Song J."/>
            <person name="Luo H."/>
            <person name="Xiang L."/>
            <person name="Li Y."/>
            <person name="Xu Z."/>
            <person name="Ji A."/>
            <person name="Wang L."/>
            <person name="Lu S."/>
            <person name="Hayward A."/>
            <person name="Sun W."/>
            <person name="Li X."/>
            <person name="Schwartz D.C."/>
            <person name="Wang Y."/>
            <person name="Chen S."/>
        </authorList>
    </citation>
    <scope>NUCLEOTIDE SEQUENCE [LARGE SCALE GENOMIC DNA]</scope>
    <source>
        <strain evidence="9 10">ZZ0214-1</strain>
    </source>
</reference>
<feature type="transmembrane region" description="Helical" evidence="8">
    <location>
        <begin position="388"/>
        <end position="408"/>
    </location>
</feature>
<keyword evidence="2" id="KW-0813">Transport</keyword>